<accession>A0ABW0E923</accession>
<dbReference type="InterPro" id="IPR026444">
    <property type="entry name" value="Secre_tail"/>
</dbReference>
<feature type="domain" description="Secretion system C-terminal sorting" evidence="1">
    <location>
        <begin position="506"/>
        <end position="573"/>
    </location>
</feature>
<organism evidence="2 3">
    <name type="scientific">Adhaeribacter terreus</name>
    <dbReference type="NCBI Taxonomy" id="529703"/>
    <lineage>
        <taxon>Bacteria</taxon>
        <taxon>Pseudomonadati</taxon>
        <taxon>Bacteroidota</taxon>
        <taxon>Cytophagia</taxon>
        <taxon>Cytophagales</taxon>
        <taxon>Hymenobacteraceae</taxon>
        <taxon>Adhaeribacter</taxon>
    </lineage>
</organism>
<dbReference type="Proteomes" id="UP001596161">
    <property type="component" value="Unassembled WGS sequence"/>
</dbReference>
<dbReference type="RefSeq" id="WP_378016141.1">
    <property type="nucleotide sequence ID" value="NZ_JBHSKT010000002.1"/>
</dbReference>
<dbReference type="Pfam" id="PF18962">
    <property type="entry name" value="Por_Secre_tail"/>
    <property type="match status" value="1"/>
</dbReference>
<protein>
    <submittedName>
        <fullName evidence="2">T9SS type A sorting domain-containing protein</fullName>
    </submittedName>
</protein>
<dbReference type="NCBIfam" id="TIGR04183">
    <property type="entry name" value="Por_Secre_tail"/>
    <property type="match status" value="1"/>
</dbReference>
<gene>
    <name evidence="2" type="ORF">ACFPIB_04005</name>
</gene>
<comment type="caution">
    <text evidence="2">The sequence shown here is derived from an EMBL/GenBank/DDBJ whole genome shotgun (WGS) entry which is preliminary data.</text>
</comment>
<evidence type="ECO:0000313" key="2">
    <source>
        <dbReference type="EMBL" id="MFC5269761.1"/>
    </source>
</evidence>
<dbReference type="Gene3D" id="2.60.120.260">
    <property type="entry name" value="Galactose-binding domain-like"/>
    <property type="match status" value="1"/>
</dbReference>
<reference evidence="3" key="1">
    <citation type="journal article" date="2019" name="Int. J. Syst. Evol. Microbiol.">
        <title>The Global Catalogue of Microorganisms (GCM) 10K type strain sequencing project: providing services to taxonomists for standard genome sequencing and annotation.</title>
        <authorList>
            <consortium name="The Broad Institute Genomics Platform"/>
            <consortium name="The Broad Institute Genome Sequencing Center for Infectious Disease"/>
            <person name="Wu L."/>
            <person name="Ma J."/>
        </authorList>
    </citation>
    <scope>NUCLEOTIDE SEQUENCE [LARGE SCALE GENOMIC DNA]</scope>
    <source>
        <strain evidence="3">KACC 12602</strain>
    </source>
</reference>
<keyword evidence="3" id="KW-1185">Reference proteome</keyword>
<evidence type="ECO:0000313" key="3">
    <source>
        <dbReference type="Proteomes" id="UP001596161"/>
    </source>
</evidence>
<dbReference type="EMBL" id="JBHSKT010000002">
    <property type="protein sequence ID" value="MFC5269761.1"/>
    <property type="molecule type" value="Genomic_DNA"/>
</dbReference>
<name>A0ABW0E923_9BACT</name>
<sequence>MRKTIPFALLFFLFQVRVFAQLSLPFFDDFARYNNRLDATKWEPNSSVYVNDRFSKDPVSKNMVTFNGFLADGRINASSSQSIVEVDTLTSQPINLSNRNATDSVYLSFFLQTGGIGNNPGSNASFKLEFKTNAGVWEQVFQRSGSPTQAALPNFTPFFVAIKDAKFFHANFQFRFRSTGRTSLVRDTWNLDYVLLNSGRQKNNALMVDDVAIIQPLNSMLQRYSAMPAHQFIGHVATELNDSLYTVLKNLSGQPRADSLLAFVKVGNNAPVRFDNSSVAINAFPATYLYAATPTAAPFSSVSGPVNIKSIIVVENNETSLETQYNDTISRITPLQNYYAYDDGSAESVTSIEQGLSGQIAHKFTVNKSDMVEALTFYLPKVQNRKGTFVNFRIWDEVNSNPAPSHRFNYGFTVPDIEKLDTFITIPVNPPVTVSGSFYVGWSASNQYFFSVGVDRNESSHGNTRSLAAGSNWVGFDPGAIMLRPVMNNNIVGITENQLAAQNVQIYPNPATSVVNIRGNFDSLRLMTITGQVVLEKASTNSEMQLKTNDLKPGLYLLQVIQNNRIQTHKLIIQPN</sequence>
<proteinExistence type="predicted"/>
<evidence type="ECO:0000259" key="1">
    <source>
        <dbReference type="Pfam" id="PF18962"/>
    </source>
</evidence>